<keyword evidence="3" id="KW-0813">Transport</keyword>
<keyword evidence="6 8" id="KW-0472">Membrane</keyword>
<reference evidence="10" key="1">
    <citation type="submission" date="2020-10" db="EMBL/GenBank/DDBJ databases">
        <authorList>
            <person name="Han B."/>
            <person name="Lu T."/>
            <person name="Zhao Q."/>
            <person name="Huang X."/>
            <person name="Zhao Y."/>
        </authorList>
    </citation>
    <scope>NUCLEOTIDE SEQUENCE</scope>
</reference>
<feature type="transmembrane region" description="Helical" evidence="8">
    <location>
        <begin position="134"/>
        <end position="154"/>
    </location>
</feature>
<comment type="similarity">
    <text evidence="2">Belongs to the ammonia transporter channel (TC 1.A.11.2) family.</text>
</comment>
<evidence type="ECO:0000259" key="9">
    <source>
        <dbReference type="Pfam" id="PF00909"/>
    </source>
</evidence>
<feature type="domain" description="Ammonium transporter AmtB-like" evidence="9">
    <location>
        <begin position="234"/>
        <end position="334"/>
    </location>
</feature>
<protein>
    <recommendedName>
        <fullName evidence="9">Ammonium transporter AmtB-like domain-containing protein</fullName>
    </recommendedName>
</protein>
<evidence type="ECO:0000256" key="3">
    <source>
        <dbReference type="ARBA" id="ARBA00022448"/>
    </source>
</evidence>
<accession>A0A811PGD6</accession>
<evidence type="ECO:0000256" key="8">
    <source>
        <dbReference type="SAM" id="Phobius"/>
    </source>
</evidence>
<evidence type="ECO:0000313" key="11">
    <source>
        <dbReference type="Proteomes" id="UP000604825"/>
    </source>
</evidence>
<keyword evidence="7" id="KW-0924">Ammonia transport</keyword>
<feature type="transmembrane region" description="Helical" evidence="8">
    <location>
        <begin position="196"/>
        <end position="217"/>
    </location>
</feature>
<dbReference type="OrthoDB" id="534912at2759"/>
<evidence type="ECO:0000256" key="5">
    <source>
        <dbReference type="ARBA" id="ARBA00022989"/>
    </source>
</evidence>
<dbReference type="InterPro" id="IPR001905">
    <property type="entry name" value="Ammonium_transpt"/>
</dbReference>
<dbReference type="Proteomes" id="UP000604825">
    <property type="component" value="Unassembled WGS sequence"/>
</dbReference>
<dbReference type="PANTHER" id="PTHR43029">
    <property type="entry name" value="AMMONIUM TRANSPORTER MEP2"/>
    <property type="match status" value="1"/>
</dbReference>
<feature type="transmembrane region" description="Helical" evidence="8">
    <location>
        <begin position="6"/>
        <end position="22"/>
    </location>
</feature>
<dbReference type="SUPFAM" id="SSF111352">
    <property type="entry name" value="Ammonium transporter"/>
    <property type="match status" value="1"/>
</dbReference>
<feature type="transmembrane region" description="Helical" evidence="8">
    <location>
        <begin position="287"/>
        <end position="314"/>
    </location>
</feature>
<dbReference type="PANTHER" id="PTHR43029:SF10">
    <property type="entry name" value="AMMONIUM TRANSPORTER MEP2"/>
    <property type="match status" value="1"/>
</dbReference>
<feature type="transmembrane region" description="Helical" evidence="8">
    <location>
        <begin position="160"/>
        <end position="184"/>
    </location>
</feature>
<keyword evidence="4 8" id="KW-0812">Transmembrane</keyword>
<evidence type="ECO:0000256" key="6">
    <source>
        <dbReference type="ARBA" id="ARBA00023136"/>
    </source>
</evidence>
<feature type="domain" description="Ammonium transporter AmtB-like" evidence="9">
    <location>
        <begin position="2"/>
        <end position="212"/>
    </location>
</feature>
<dbReference type="GO" id="GO:0005886">
    <property type="term" value="C:plasma membrane"/>
    <property type="evidence" value="ECO:0007669"/>
    <property type="project" value="TreeGrafter"/>
</dbReference>
<evidence type="ECO:0000313" key="10">
    <source>
        <dbReference type="EMBL" id="CAD6244583.1"/>
    </source>
</evidence>
<organism evidence="10 11">
    <name type="scientific">Miscanthus lutarioriparius</name>
    <dbReference type="NCBI Taxonomy" id="422564"/>
    <lineage>
        <taxon>Eukaryota</taxon>
        <taxon>Viridiplantae</taxon>
        <taxon>Streptophyta</taxon>
        <taxon>Embryophyta</taxon>
        <taxon>Tracheophyta</taxon>
        <taxon>Spermatophyta</taxon>
        <taxon>Magnoliopsida</taxon>
        <taxon>Liliopsida</taxon>
        <taxon>Poales</taxon>
        <taxon>Poaceae</taxon>
        <taxon>PACMAD clade</taxon>
        <taxon>Panicoideae</taxon>
        <taxon>Andropogonodae</taxon>
        <taxon>Andropogoneae</taxon>
        <taxon>Saccharinae</taxon>
        <taxon>Miscanthus</taxon>
    </lineage>
</organism>
<comment type="caution">
    <text evidence="10">The sequence shown here is derived from an EMBL/GenBank/DDBJ whole genome shotgun (WGS) entry which is preliminary data.</text>
</comment>
<keyword evidence="5 8" id="KW-1133">Transmembrane helix</keyword>
<dbReference type="EMBL" id="CAJGYO010000007">
    <property type="protein sequence ID" value="CAD6244583.1"/>
    <property type="molecule type" value="Genomic_DNA"/>
</dbReference>
<proteinExistence type="inferred from homology"/>
<gene>
    <name evidence="10" type="ORF">NCGR_LOCUS29214</name>
</gene>
<dbReference type="InterPro" id="IPR024041">
    <property type="entry name" value="NH4_transpt_AmtB-like_dom"/>
</dbReference>
<dbReference type="AlphaFoldDB" id="A0A811PGD6"/>
<comment type="subcellular location">
    <subcellularLocation>
        <location evidence="1">Membrane</location>
        <topology evidence="1">Multi-pass membrane protein</topology>
    </subcellularLocation>
</comment>
<sequence>MVLYAFTAVWICWVTWAYNMLFTDKLLPLWGKARPSLNQGYLVGQADLPATAHYFADGTTVETATVEPLYPMATVVYFQCVFVAMTLILVAGLLWGVIDYCGGYVIHLSAEFAGFTAAYWVGPRAHKDRERLPPNNILFTLTSTGLLWMRWAGFNGDGPYAANIVASMSVLNTNICTAMSLIVWTCLDVVVFKKPSIVGAVEGMITGLIYIMPTIVLRACPGLGPPPVGPRPSHPVHLAGPALGVAGLLGGQHTGLLADPTLCALFLPVSNSRGAFYGGGTQLGKQLAGALFIIGWNVAVTSIICVAINAVVLLRMTEDKLEVGDDAVHGEEVYALWGDGELYDVREHGPRGAPAVAPVCTTPN</sequence>
<dbReference type="GO" id="GO:0008519">
    <property type="term" value="F:ammonium channel activity"/>
    <property type="evidence" value="ECO:0007669"/>
    <property type="project" value="InterPro"/>
</dbReference>
<name>A0A811PGD6_9POAL</name>
<evidence type="ECO:0000256" key="4">
    <source>
        <dbReference type="ARBA" id="ARBA00022692"/>
    </source>
</evidence>
<evidence type="ECO:0000256" key="7">
    <source>
        <dbReference type="ARBA" id="ARBA00023177"/>
    </source>
</evidence>
<dbReference type="Gene3D" id="1.10.3430.10">
    <property type="entry name" value="Ammonium transporter AmtB like domains"/>
    <property type="match status" value="2"/>
</dbReference>
<feature type="transmembrane region" description="Helical" evidence="8">
    <location>
        <begin position="104"/>
        <end position="122"/>
    </location>
</feature>
<evidence type="ECO:0000256" key="1">
    <source>
        <dbReference type="ARBA" id="ARBA00004141"/>
    </source>
</evidence>
<feature type="transmembrane region" description="Helical" evidence="8">
    <location>
        <begin position="75"/>
        <end position="98"/>
    </location>
</feature>
<dbReference type="InterPro" id="IPR029020">
    <property type="entry name" value="Ammonium/urea_transptr"/>
</dbReference>
<keyword evidence="11" id="KW-1185">Reference proteome</keyword>
<evidence type="ECO:0000256" key="2">
    <source>
        <dbReference type="ARBA" id="ARBA00005887"/>
    </source>
</evidence>
<dbReference type="Pfam" id="PF00909">
    <property type="entry name" value="Ammonium_transp"/>
    <property type="match status" value="2"/>
</dbReference>